<feature type="compositionally biased region" description="Basic and acidic residues" evidence="1">
    <location>
        <begin position="639"/>
        <end position="660"/>
    </location>
</feature>
<sequence>MLRIVLLSLILLVSLSSTTSSILRRSLSRRQSDVPPCNAIEGFECKCSFFRVTCTTTRDFPSPLNILQNEKHKYQSVELVVAAARDIQVNERTFESIKELYKPDGDNFEFRIKFEKFTGLRLSTPGVFNRVFPDNIPPHARKQIALEVYNPEVAPSESPFLFQNLNVDTLELYALYPFHGTFQQLFDGANIKYLRLSGGDIRSDLSQPFTGTIGRLELAKQASSLSAQNFPAYPAHELIINAFYITEFNSENPPSYSNLGELRVYSPDRIPANAFQQFPNIHTLSISTDKDIDPNALNGLNSLEKLSIKEPKPSLALLNSVPSVKEFETNIEKLDEDAQCQLVGKLANGQTAVQAIPNGRDCTCTAAYLSTAAGRTPCDVQGCERSSCAAIRNNYDASIRAFKATPPIRRADGTDALHPREQRVYSAPYQVSAGDREKYHRAAPPQHAQPTQTDDDSQRPGPEQAPWQHGQRPDTHPSWPTYPDANQVVDTHDNEKSDSYNYPSDVQYNQNDQSKWNYPNYYNNQDDKSQWEPTPQDNNLSDKTHWDRTNEEQNLSDKTHSDSTNEEQNLSDKTHWDRTNEEQNLSDKTHSDRTNEEQNLSDKTHSDSTNEEQNLSDKTHSDRTNQEQNPSDQSQWGHTNEESNPSDKSHWDNTNEDKNPSDQSNWDYSNQYDKINDVESVTTTTSLAWEQVKDDNTTPDSSLYDSQPGQDQDDNREGDDQTKVNDGGDMPQEDKVQETQQDREGHEHHSDRDRHEQHQPTEGSEQQPGGDGSQPSTSGDSNTGGEGTPYGDTETVVAPPKKGMNWLPIIIIVASIIVLIIIGLAILFLRKRRTNKGYGAAPTNEQATGGTTTRS</sequence>
<feature type="compositionally biased region" description="Basic and acidic residues" evidence="1">
    <location>
        <begin position="732"/>
        <end position="759"/>
    </location>
</feature>
<keyword evidence="2" id="KW-0812">Transmembrane</keyword>
<keyword evidence="2" id="KW-1133">Transmembrane helix</keyword>
<proteinExistence type="predicted"/>
<keyword evidence="5" id="KW-1185">Reference proteome</keyword>
<reference evidence="4" key="1">
    <citation type="submission" date="2021-02" db="EMBL/GenBank/DDBJ databases">
        <authorList>
            <person name="Nowell W R."/>
        </authorList>
    </citation>
    <scope>NUCLEOTIDE SEQUENCE</scope>
</reference>
<feature type="region of interest" description="Disordered" evidence="1">
    <location>
        <begin position="686"/>
        <end position="796"/>
    </location>
</feature>
<keyword evidence="3" id="KW-0732">Signal</keyword>
<feature type="compositionally biased region" description="Basic and acidic residues" evidence="1">
    <location>
        <begin position="615"/>
        <end position="625"/>
    </location>
</feature>
<evidence type="ECO:0000256" key="2">
    <source>
        <dbReference type="SAM" id="Phobius"/>
    </source>
</evidence>
<name>A0A815AMW2_9BILA</name>
<keyword evidence="2" id="KW-0472">Membrane</keyword>
<feature type="region of interest" description="Disordered" evidence="1">
    <location>
        <begin position="409"/>
        <end position="671"/>
    </location>
</feature>
<accession>A0A815AMW2</accession>
<dbReference type="EMBL" id="CAJNOL010000995">
    <property type="protein sequence ID" value="CAF1260102.1"/>
    <property type="molecule type" value="Genomic_DNA"/>
</dbReference>
<dbReference type="AlphaFoldDB" id="A0A815AMW2"/>
<feature type="signal peptide" evidence="3">
    <location>
        <begin position="1"/>
        <end position="20"/>
    </location>
</feature>
<feature type="transmembrane region" description="Helical" evidence="2">
    <location>
        <begin position="806"/>
        <end position="829"/>
    </location>
</feature>
<gene>
    <name evidence="4" type="ORF">JXQ802_LOCUS27432</name>
</gene>
<dbReference type="Proteomes" id="UP000663870">
    <property type="component" value="Unassembled WGS sequence"/>
</dbReference>
<feature type="chain" id="PRO_5032746961" evidence="3">
    <location>
        <begin position="21"/>
        <end position="855"/>
    </location>
</feature>
<protein>
    <submittedName>
        <fullName evidence="4">Uncharacterized protein</fullName>
    </submittedName>
</protein>
<feature type="compositionally biased region" description="Basic and acidic residues" evidence="1">
    <location>
        <begin position="713"/>
        <end position="723"/>
    </location>
</feature>
<organism evidence="4 5">
    <name type="scientific">Rotaria sordida</name>
    <dbReference type="NCBI Taxonomy" id="392033"/>
    <lineage>
        <taxon>Eukaryota</taxon>
        <taxon>Metazoa</taxon>
        <taxon>Spiralia</taxon>
        <taxon>Gnathifera</taxon>
        <taxon>Rotifera</taxon>
        <taxon>Eurotatoria</taxon>
        <taxon>Bdelloidea</taxon>
        <taxon>Philodinida</taxon>
        <taxon>Philodinidae</taxon>
        <taxon>Rotaria</taxon>
    </lineage>
</organism>
<feature type="compositionally biased region" description="Basic and acidic residues" evidence="1">
    <location>
        <begin position="540"/>
        <end position="563"/>
    </location>
</feature>
<feature type="compositionally biased region" description="Basic and acidic residues" evidence="1">
    <location>
        <begin position="570"/>
        <end position="608"/>
    </location>
</feature>
<feature type="compositionally biased region" description="Polar residues" evidence="1">
    <location>
        <begin position="626"/>
        <end position="638"/>
    </location>
</feature>
<feature type="compositionally biased region" description="Polar residues" evidence="1">
    <location>
        <begin position="499"/>
        <end position="524"/>
    </location>
</feature>
<feature type="compositionally biased region" description="Polar residues" evidence="1">
    <location>
        <begin position="698"/>
        <end position="710"/>
    </location>
</feature>
<evidence type="ECO:0000313" key="4">
    <source>
        <dbReference type="EMBL" id="CAF1260102.1"/>
    </source>
</evidence>
<evidence type="ECO:0000256" key="1">
    <source>
        <dbReference type="SAM" id="MobiDB-lite"/>
    </source>
</evidence>
<evidence type="ECO:0000313" key="5">
    <source>
        <dbReference type="Proteomes" id="UP000663870"/>
    </source>
</evidence>
<feature type="compositionally biased region" description="Polar residues" evidence="1">
    <location>
        <begin position="661"/>
        <end position="671"/>
    </location>
</feature>
<evidence type="ECO:0000256" key="3">
    <source>
        <dbReference type="SAM" id="SignalP"/>
    </source>
</evidence>
<comment type="caution">
    <text evidence="4">The sequence shown here is derived from an EMBL/GenBank/DDBJ whole genome shotgun (WGS) entry which is preliminary data.</text>
</comment>
<feature type="compositionally biased region" description="Basic and acidic residues" evidence="1">
    <location>
        <begin position="409"/>
        <end position="423"/>
    </location>
</feature>
<feature type="compositionally biased region" description="Polar residues" evidence="1">
    <location>
        <begin position="760"/>
        <end position="781"/>
    </location>
</feature>